<gene>
    <name evidence="2" type="ORF">EYF80_041619</name>
</gene>
<evidence type="ECO:0000313" key="3">
    <source>
        <dbReference type="Proteomes" id="UP000314294"/>
    </source>
</evidence>
<proteinExistence type="predicted"/>
<evidence type="ECO:0000313" key="2">
    <source>
        <dbReference type="EMBL" id="TNN48197.1"/>
    </source>
</evidence>
<dbReference type="Proteomes" id="UP000314294">
    <property type="component" value="Unassembled WGS sequence"/>
</dbReference>
<protein>
    <submittedName>
        <fullName evidence="2">Uncharacterized protein</fullName>
    </submittedName>
</protein>
<name>A0A4Z2G3P9_9TELE</name>
<keyword evidence="1" id="KW-0812">Transmembrane</keyword>
<keyword evidence="1" id="KW-0472">Membrane</keyword>
<comment type="caution">
    <text evidence="2">The sequence shown here is derived from an EMBL/GenBank/DDBJ whole genome shotgun (WGS) entry which is preliminary data.</text>
</comment>
<sequence length="121" mass="13278">MQVGQPVALNHSVELLHAQDVTGLSPRRIHFPSPRCLLVTHGRTMTSYRTRRGGAAPYADLGPVLEIPFVAQEQRDGHVLLLVILSFFLVGAVIFIGIFLLAFRRCSRGGPCTVNLYPIGN</sequence>
<keyword evidence="3" id="KW-1185">Reference proteome</keyword>
<dbReference type="EMBL" id="SRLO01000707">
    <property type="protein sequence ID" value="TNN48197.1"/>
    <property type="molecule type" value="Genomic_DNA"/>
</dbReference>
<keyword evidence="1" id="KW-1133">Transmembrane helix</keyword>
<evidence type="ECO:0000256" key="1">
    <source>
        <dbReference type="SAM" id="Phobius"/>
    </source>
</evidence>
<accession>A0A4Z2G3P9</accession>
<reference evidence="2 3" key="1">
    <citation type="submission" date="2019-03" db="EMBL/GenBank/DDBJ databases">
        <title>First draft genome of Liparis tanakae, snailfish: a comprehensive survey of snailfish specific genes.</title>
        <authorList>
            <person name="Kim W."/>
            <person name="Song I."/>
            <person name="Jeong J.-H."/>
            <person name="Kim D."/>
            <person name="Kim S."/>
            <person name="Ryu S."/>
            <person name="Song J.Y."/>
            <person name="Lee S.K."/>
        </authorList>
    </citation>
    <scope>NUCLEOTIDE SEQUENCE [LARGE SCALE GENOMIC DNA]</scope>
    <source>
        <tissue evidence="2">Muscle</tissue>
    </source>
</reference>
<dbReference type="AlphaFoldDB" id="A0A4Z2G3P9"/>
<feature type="transmembrane region" description="Helical" evidence="1">
    <location>
        <begin position="79"/>
        <end position="103"/>
    </location>
</feature>
<organism evidence="2 3">
    <name type="scientific">Liparis tanakae</name>
    <name type="common">Tanaka's snailfish</name>
    <dbReference type="NCBI Taxonomy" id="230148"/>
    <lineage>
        <taxon>Eukaryota</taxon>
        <taxon>Metazoa</taxon>
        <taxon>Chordata</taxon>
        <taxon>Craniata</taxon>
        <taxon>Vertebrata</taxon>
        <taxon>Euteleostomi</taxon>
        <taxon>Actinopterygii</taxon>
        <taxon>Neopterygii</taxon>
        <taxon>Teleostei</taxon>
        <taxon>Neoteleostei</taxon>
        <taxon>Acanthomorphata</taxon>
        <taxon>Eupercaria</taxon>
        <taxon>Perciformes</taxon>
        <taxon>Cottioidei</taxon>
        <taxon>Cottales</taxon>
        <taxon>Liparidae</taxon>
        <taxon>Liparis</taxon>
    </lineage>
</organism>